<evidence type="ECO:0000313" key="2">
    <source>
        <dbReference type="Proteomes" id="UP000602510"/>
    </source>
</evidence>
<gene>
    <name evidence="1" type="ORF">GN244_ATG00054</name>
</gene>
<evidence type="ECO:0000313" key="1">
    <source>
        <dbReference type="EMBL" id="KAF4047500.1"/>
    </source>
</evidence>
<dbReference type="AlphaFoldDB" id="A0A833TQV2"/>
<organism evidence="1 2">
    <name type="scientific">Phytophthora infestans</name>
    <name type="common">Potato late blight agent</name>
    <name type="synonym">Botrytis infestans</name>
    <dbReference type="NCBI Taxonomy" id="4787"/>
    <lineage>
        <taxon>Eukaryota</taxon>
        <taxon>Sar</taxon>
        <taxon>Stramenopiles</taxon>
        <taxon>Oomycota</taxon>
        <taxon>Peronosporomycetes</taxon>
        <taxon>Peronosporales</taxon>
        <taxon>Peronosporaceae</taxon>
        <taxon>Phytophthora</taxon>
    </lineage>
</organism>
<accession>A0A833TQV2</accession>
<comment type="caution">
    <text evidence="1">The sequence shown here is derived from an EMBL/GenBank/DDBJ whole genome shotgun (WGS) entry which is preliminary data.</text>
</comment>
<sequence length="84" mass="9323">MPGLAASELLPASQYAEDTVGYYSMAFVAGDPRGHRVAFVLRIEEEAGAEYPIVVDTGELTSRHLMLKLFVDRFGNRFKPVYAL</sequence>
<dbReference type="EMBL" id="WSZM01000001">
    <property type="protein sequence ID" value="KAF4047500.1"/>
    <property type="molecule type" value="Genomic_DNA"/>
</dbReference>
<dbReference type="Proteomes" id="UP000602510">
    <property type="component" value="Unassembled WGS sequence"/>
</dbReference>
<protein>
    <submittedName>
        <fullName evidence="1">Uncharacterized protein</fullName>
    </submittedName>
</protein>
<reference evidence="1" key="1">
    <citation type="submission" date="2020-04" db="EMBL/GenBank/DDBJ databases">
        <title>Hybrid Assembly of Korean Phytophthora infestans isolates.</title>
        <authorList>
            <person name="Prokchorchik M."/>
            <person name="Lee Y."/>
            <person name="Seo J."/>
            <person name="Cho J.-H."/>
            <person name="Park Y.-E."/>
            <person name="Jang D.-C."/>
            <person name="Im J.-S."/>
            <person name="Choi J.-G."/>
            <person name="Park H.-J."/>
            <person name="Lee G.-B."/>
            <person name="Lee Y.-G."/>
            <person name="Hong S.-Y."/>
            <person name="Cho K."/>
            <person name="Sohn K.H."/>
        </authorList>
    </citation>
    <scope>NUCLEOTIDE SEQUENCE</scope>
    <source>
        <strain evidence="1">KR_1_A1</strain>
    </source>
</reference>
<proteinExistence type="predicted"/>
<keyword evidence="2" id="KW-1185">Reference proteome</keyword>
<name>A0A833TQV2_PHYIN</name>